<dbReference type="PANTHER" id="PTHR40400:SF1">
    <property type="entry name" value="SLR1512 PROTEIN"/>
    <property type="match status" value="1"/>
</dbReference>
<feature type="transmembrane region" description="Helical" evidence="1">
    <location>
        <begin position="37"/>
        <end position="56"/>
    </location>
</feature>
<feature type="transmembrane region" description="Helical" evidence="1">
    <location>
        <begin position="106"/>
        <end position="125"/>
    </location>
</feature>
<dbReference type="InterPro" id="IPR010293">
    <property type="entry name" value="Sbt_1"/>
</dbReference>
<keyword evidence="3" id="KW-1185">Reference proteome</keyword>
<feature type="transmembrane region" description="Helical" evidence="1">
    <location>
        <begin position="182"/>
        <end position="203"/>
    </location>
</feature>
<keyword evidence="1" id="KW-0812">Transmembrane</keyword>
<feature type="transmembrane region" description="Helical" evidence="1">
    <location>
        <begin position="131"/>
        <end position="148"/>
    </location>
</feature>
<sequence length="335" mass="33308">MSDIAALIPPPVLFFALGFAAGAVRSDLSVPEALAKALSLYLMVAIGLKGGAAVATPGASEGLLPALAGGVLLGLLLPLPAFALLRLATRLDRDTAAAVSAHYGSVSVVTFAAAAGALTSAGIAYEGFMPAVLAAMETPAILTALLLARMGNGVDRPPGDGAGAIYGAGPPAAPVSHLLKDVFLNGSVVLLLGSFLIGWIGGMPAKAQLSVFTEGLFPGALCLFLLEMGLVAIRQLRAAGRGLEPALIGFGLLMPLLGAAGGLLVGHLAGLSPGGRGLMTVLAASASYIAVPAAMRLALPRADAGVYVTLSLAVTFPFNVVVGIPLYLWAAGATG</sequence>
<protein>
    <submittedName>
        <fullName evidence="2">Sodium-dependent bicarbonate transport family permease</fullName>
    </submittedName>
</protein>
<evidence type="ECO:0000313" key="2">
    <source>
        <dbReference type="EMBL" id="MCB4823755.1"/>
    </source>
</evidence>
<evidence type="ECO:0000313" key="3">
    <source>
        <dbReference type="Proteomes" id="UP001139311"/>
    </source>
</evidence>
<dbReference type="AlphaFoldDB" id="A0A9X1IFM8"/>
<feature type="transmembrane region" description="Helical" evidence="1">
    <location>
        <begin position="62"/>
        <end position="85"/>
    </location>
</feature>
<dbReference type="RefSeq" id="WP_226610846.1">
    <property type="nucleotide sequence ID" value="NZ_JAJAQI010000031.1"/>
</dbReference>
<keyword evidence="1" id="KW-1133">Transmembrane helix</keyword>
<keyword evidence="1" id="KW-0472">Membrane</keyword>
<feature type="transmembrane region" description="Helical" evidence="1">
    <location>
        <begin position="6"/>
        <end position="25"/>
    </location>
</feature>
<feature type="transmembrane region" description="Helical" evidence="1">
    <location>
        <begin position="245"/>
        <end position="265"/>
    </location>
</feature>
<evidence type="ECO:0000256" key="1">
    <source>
        <dbReference type="SAM" id="Phobius"/>
    </source>
</evidence>
<comment type="caution">
    <text evidence="2">The sequence shown here is derived from an EMBL/GenBank/DDBJ whole genome shotgun (WGS) entry which is preliminary data.</text>
</comment>
<dbReference type="PANTHER" id="PTHR40400">
    <property type="entry name" value="SLR1512 PROTEIN"/>
    <property type="match status" value="1"/>
</dbReference>
<dbReference type="Pfam" id="PF05982">
    <property type="entry name" value="Sbt_1"/>
    <property type="match status" value="1"/>
</dbReference>
<gene>
    <name evidence="2" type="ORF">LHA35_18660</name>
</gene>
<reference evidence="2" key="1">
    <citation type="submission" date="2021-10" db="EMBL/GenBank/DDBJ databases">
        <title>Roseicella aerolatum sp. nov., isolated from aerosols of e-waste dismantling site.</title>
        <authorList>
            <person name="Qin T."/>
        </authorList>
    </citation>
    <scope>NUCLEOTIDE SEQUENCE</scope>
    <source>
        <strain evidence="2">GB24</strain>
    </source>
</reference>
<dbReference type="EMBL" id="JAJAQI010000031">
    <property type="protein sequence ID" value="MCB4823755.1"/>
    <property type="molecule type" value="Genomic_DNA"/>
</dbReference>
<proteinExistence type="predicted"/>
<feature type="transmembrane region" description="Helical" evidence="1">
    <location>
        <begin position="215"/>
        <end position="233"/>
    </location>
</feature>
<accession>A0A9X1IFM8</accession>
<name>A0A9X1IFM8_9PROT</name>
<dbReference type="Proteomes" id="UP001139311">
    <property type="component" value="Unassembled WGS sequence"/>
</dbReference>
<feature type="transmembrane region" description="Helical" evidence="1">
    <location>
        <begin position="306"/>
        <end position="330"/>
    </location>
</feature>
<organism evidence="2 3">
    <name type="scientific">Roseicella aerolata</name>
    <dbReference type="NCBI Taxonomy" id="2883479"/>
    <lineage>
        <taxon>Bacteria</taxon>
        <taxon>Pseudomonadati</taxon>
        <taxon>Pseudomonadota</taxon>
        <taxon>Alphaproteobacteria</taxon>
        <taxon>Acetobacterales</taxon>
        <taxon>Roseomonadaceae</taxon>
        <taxon>Roseicella</taxon>
    </lineage>
</organism>
<feature type="transmembrane region" description="Helical" evidence="1">
    <location>
        <begin position="277"/>
        <end position="299"/>
    </location>
</feature>